<evidence type="ECO:0000256" key="1">
    <source>
        <dbReference type="SAM" id="MobiDB-lite"/>
    </source>
</evidence>
<feature type="region of interest" description="Disordered" evidence="1">
    <location>
        <begin position="1"/>
        <end position="44"/>
    </location>
</feature>
<organism evidence="2 3">
    <name type="scientific">Futiania mangrovi</name>
    <dbReference type="NCBI Taxonomy" id="2959716"/>
    <lineage>
        <taxon>Bacteria</taxon>
        <taxon>Pseudomonadati</taxon>
        <taxon>Pseudomonadota</taxon>
        <taxon>Alphaproteobacteria</taxon>
        <taxon>Futianiales</taxon>
        <taxon>Futianiaceae</taxon>
        <taxon>Futiania</taxon>
    </lineage>
</organism>
<evidence type="ECO:0000313" key="3">
    <source>
        <dbReference type="Proteomes" id="UP001055804"/>
    </source>
</evidence>
<gene>
    <name evidence="2" type="ORF">NJQ99_07815</name>
</gene>
<proteinExistence type="predicted"/>
<protein>
    <submittedName>
        <fullName evidence="2">Uncharacterized protein</fullName>
    </submittedName>
</protein>
<evidence type="ECO:0000313" key="2">
    <source>
        <dbReference type="EMBL" id="MCP1336307.1"/>
    </source>
</evidence>
<dbReference type="Proteomes" id="UP001055804">
    <property type="component" value="Unassembled WGS sequence"/>
</dbReference>
<comment type="caution">
    <text evidence="2">The sequence shown here is derived from an EMBL/GenBank/DDBJ whole genome shotgun (WGS) entry which is preliminary data.</text>
</comment>
<dbReference type="AlphaFoldDB" id="A0A9J6PEU5"/>
<feature type="compositionally biased region" description="Low complexity" evidence="1">
    <location>
        <begin position="1"/>
        <end position="13"/>
    </location>
</feature>
<dbReference type="EMBL" id="JAMZFT010000002">
    <property type="protein sequence ID" value="MCP1336307.1"/>
    <property type="molecule type" value="Genomic_DNA"/>
</dbReference>
<accession>A0A9J6PEU5</accession>
<keyword evidence="3" id="KW-1185">Reference proteome</keyword>
<reference evidence="2" key="1">
    <citation type="submission" date="2022-06" db="EMBL/GenBank/DDBJ databases">
        <title>Isolation and Genomics of Futiania mangrovii gen. nov., sp. nov., a Rare and Metabolically-versatile member in the Class Alphaproteobacteria.</title>
        <authorList>
            <person name="Liu L."/>
            <person name="Huang W.-C."/>
            <person name="Pan J."/>
            <person name="Li J."/>
            <person name="Huang Y."/>
            <person name="Du H."/>
            <person name="Liu Y."/>
            <person name="Li M."/>
        </authorList>
    </citation>
    <scope>NUCLEOTIDE SEQUENCE</scope>
    <source>
        <strain evidence="2">FT118</strain>
    </source>
</reference>
<dbReference type="RefSeq" id="WP_269332273.1">
    <property type="nucleotide sequence ID" value="NZ_JAMZFT010000002.1"/>
</dbReference>
<name>A0A9J6PEU5_9PROT</name>
<sequence>MTRRMGQNAAARRGGQGAAGEGEPAPAGVSGECAPSRGLPATLPRARGGAAARVVDLARLDPMDLAVMRRVLDGGESYLRAGRALGLTYDEVLARIARVRAALSGLDRGLVPPSPFGRLVLAYADNRLDTLRARQIARWLRDRPEHRAEVESWRDQNRLLREAFEAERELAPARPRRRLRPGVRAPRVGARLT</sequence>